<evidence type="ECO:0000313" key="1">
    <source>
        <dbReference type="EMBL" id="CAE7185537.1"/>
    </source>
</evidence>
<dbReference type="Proteomes" id="UP000472372">
    <property type="component" value="Chromosome 6"/>
</dbReference>
<name>A0A6S6W5A7_9PLEO</name>
<dbReference type="EMBL" id="HG992982">
    <property type="protein sequence ID" value="CAE7185537.1"/>
    <property type="molecule type" value="Genomic_DNA"/>
</dbReference>
<proteinExistence type="predicted"/>
<protein>
    <submittedName>
        <fullName evidence="1">Uncharacterized protein</fullName>
    </submittedName>
</protein>
<gene>
    <name evidence="1" type="ORF">PTTW11_06821</name>
</gene>
<evidence type="ECO:0000313" key="2">
    <source>
        <dbReference type="Proteomes" id="UP000472372"/>
    </source>
</evidence>
<organism evidence="1 2">
    <name type="scientific">Pyrenophora teres f. teres</name>
    <dbReference type="NCBI Taxonomy" id="97479"/>
    <lineage>
        <taxon>Eukaryota</taxon>
        <taxon>Fungi</taxon>
        <taxon>Dikarya</taxon>
        <taxon>Ascomycota</taxon>
        <taxon>Pezizomycotina</taxon>
        <taxon>Dothideomycetes</taxon>
        <taxon>Pleosporomycetidae</taxon>
        <taxon>Pleosporales</taxon>
        <taxon>Pleosporineae</taxon>
        <taxon>Pleosporaceae</taxon>
        <taxon>Pyrenophora</taxon>
    </lineage>
</organism>
<accession>A0A6S6W5A7</accession>
<sequence length="215" mass="24432">MIIWTPESGQVRQEYQGPVQPGPPPEPPQYLSGVEINQIFDRLKWSVLGSPSDVEIFSLGAKDKPQWTPLFSESVLDEAATDPSLSHLKICIEPLHSWEDWAHSDSRHLRPAPLSIENTDGRPISVRQYIQAVHEYAVPLRSLLCQCCGIWGEENDEQARFYYQCTMGGSRALTPEYPCPELYIYLMEDTEEDGHGLKSHLECIETLYRKQLASS</sequence>
<dbReference type="AlphaFoldDB" id="A0A6S6W5A7"/>
<reference evidence="1" key="1">
    <citation type="submission" date="2021-02" db="EMBL/GenBank/DDBJ databases">
        <authorList>
            <person name="Syme A R."/>
            <person name="Syme A R."/>
            <person name="Moolhuijzen P."/>
        </authorList>
    </citation>
    <scope>NUCLEOTIDE SEQUENCE</scope>
    <source>
        <strain evidence="1">W1-1</strain>
    </source>
</reference>